<dbReference type="Gene3D" id="3.40.710.10">
    <property type="entry name" value="DD-peptidase/beta-lactamase superfamily"/>
    <property type="match status" value="1"/>
</dbReference>
<evidence type="ECO:0000313" key="4">
    <source>
        <dbReference type="EMBL" id="OAQ70995.1"/>
    </source>
</evidence>
<reference evidence="4 5" key="1">
    <citation type="journal article" date="2016" name="PLoS Pathog.">
        <title>Biosynthesis of antibiotic leucinostatins in bio-control fungus Purpureocillium lilacinum and their inhibition on phytophthora revealed by genome mining.</title>
        <authorList>
            <person name="Wang G."/>
            <person name="Liu Z."/>
            <person name="Lin R."/>
            <person name="Li E."/>
            <person name="Mao Z."/>
            <person name="Ling J."/>
            <person name="Yang Y."/>
            <person name="Yin W.B."/>
            <person name="Xie B."/>
        </authorList>
    </citation>
    <scope>NUCLEOTIDE SEQUENCE [LARGE SCALE GENOMIC DNA]</scope>
    <source>
        <strain evidence="4">170</strain>
    </source>
</reference>
<dbReference type="InterPro" id="IPR012338">
    <property type="entry name" value="Beta-lactam/transpept-like"/>
</dbReference>
<accession>A0A179FZ98</accession>
<dbReference type="OrthoDB" id="5946976at2759"/>
<proteinExistence type="inferred from homology"/>
<evidence type="ECO:0000313" key="5">
    <source>
        <dbReference type="Proteomes" id="UP000078397"/>
    </source>
</evidence>
<dbReference type="AlphaFoldDB" id="A0A179FZ98"/>
<dbReference type="PANTHER" id="PTHR46825:SF9">
    <property type="entry name" value="BETA-LACTAMASE-RELATED DOMAIN-CONTAINING PROTEIN"/>
    <property type="match status" value="1"/>
</dbReference>
<evidence type="ECO:0000259" key="2">
    <source>
        <dbReference type="Pfam" id="PF00144"/>
    </source>
</evidence>
<dbReference type="GeneID" id="28855224"/>
<dbReference type="RefSeq" id="XP_018147532.1">
    <property type="nucleotide sequence ID" value="XM_018291230.1"/>
</dbReference>
<dbReference type="KEGG" id="pchm:VFPPC_13453"/>
<gene>
    <name evidence="4" type="ORF">VFPPC_13453</name>
</gene>
<dbReference type="EMBL" id="LSBJ02000002">
    <property type="protein sequence ID" value="OAQ70995.1"/>
    <property type="molecule type" value="Genomic_DNA"/>
</dbReference>
<dbReference type="InterPro" id="IPR050491">
    <property type="entry name" value="AmpC-like"/>
</dbReference>
<keyword evidence="5" id="KW-1185">Reference proteome</keyword>
<evidence type="ECO:0000259" key="3">
    <source>
        <dbReference type="Pfam" id="PF11954"/>
    </source>
</evidence>
<dbReference type="PANTHER" id="PTHR46825">
    <property type="entry name" value="D-ALANYL-D-ALANINE-CARBOXYPEPTIDASE/ENDOPEPTIDASE AMPH"/>
    <property type="match status" value="1"/>
</dbReference>
<dbReference type="Pfam" id="PF11954">
    <property type="entry name" value="DUF3471"/>
    <property type="match status" value="1"/>
</dbReference>
<sequence>MDLFRSEEFTNHVRHLMKQHRVPGLSIAILQDNNIHSTGYGLASISPEKPCTADTLFDIASASKSLTAASVAMLVDDDDHYPEVQYDAIMSKLLPGDFVLHDPSYTDGVNIDDVFGHRTGLAPCDLSLMSPRAEQPDDARSITRNMRNLPIAAPIRSKYMYSDMMYTALTLLVESKTGQRFGDYLQERFFGPLQMTSTNLQPGTAKDKGLGPRMAAAYCWDRENKSFKAFDNPDRPEGQGAGSVITSVNDYIKWVKALMLHESPVTENMYNELIRSRSFLEVEHNEKWLGPFTSQTTAGAGLEMFYYRGYLVVGHNGLVQGFASRHFFLPQFKFGVVIFANSSSAGRVIEIISRELIDAALVVPVAERHDWSGSIALIDPDGAFERRVKRMDEAVRASFTPDSDESSEKQTLPLDAYVGVYKNKGFHNLTVQIKEQKLFIDASDRSFGFTITLDHVCDQRKYVAHRSDFFEGGDTPIRAEVILENGRPVRLGLELEEELEELIWFDKIK</sequence>
<organism evidence="4 5">
    <name type="scientific">Pochonia chlamydosporia 170</name>
    <dbReference type="NCBI Taxonomy" id="1380566"/>
    <lineage>
        <taxon>Eukaryota</taxon>
        <taxon>Fungi</taxon>
        <taxon>Dikarya</taxon>
        <taxon>Ascomycota</taxon>
        <taxon>Pezizomycotina</taxon>
        <taxon>Sordariomycetes</taxon>
        <taxon>Hypocreomycetidae</taxon>
        <taxon>Hypocreales</taxon>
        <taxon>Clavicipitaceae</taxon>
        <taxon>Pochonia</taxon>
    </lineage>
</organism>
<dbReference type="InterPro" id="IPR001466">
    <property type="entry name" value="Beta-lactam-related"/>
</dbReference>
<feature type="domain" description="Beta-lactamase-related" evidence="2">
    <location>
        <begin position="9"/>
        <end position="344"/>
    </location>
</feature>
<dbReference type="Pfam" id="PF00144">
    <property type="entry name" value="Beta-lactamase"/>
    <property type="match status" value="1"/>
</dbReference>
<dbReference type="InterPro" id="IPR021860">
    <property type="entry name" value="Peptidase_S12_Pab87-rel_C"/>
</dbReference>
<dbReference type="STRING" id="1380566.A0A179FZ98"/>
<protein>
    <submittedName>
        <fullName evidence="4">Beta-lactamase family protein</fullName>
    </submittedName>
</protein>
<dbReference type="SUPFAM" id="SSF56601">
    <property type="entry name" value="beta-lactamase/transpeptidase-like"/>
    <property type="match status" value="1"/>
</dbReference>
<feature type="domain" description="Peptidase S12 Pab87-related C-terminal" evidence="3">
    <location>
        <begin position="407"/>
        <end position="506"/>
    </location>
</feature>
<comment type="similarity">
    <text evidence="1">Belongs to the peptidase S12 family.</text>
</comment>
<evidence type="ECO:0000256" key="1">
    <source>
        <dbReference type="ARBA" id="ARBA00038215"/>
    </source>
</evidence>
<comment type="caution">
    <text evidence="4">The sequence shown here is derived from an EMBL/GenBank/DDBJ whole genome shotgun (WGS) entry which is preliminary data.</text>
</comment>
<dbReference type="Proteomes" id="UP000078397">
    <property type="component" value="Unassembled WGS sequence"/>
</dbReference>
<name>A0A179FZ98_METCM</name>